<dbReference type="Pfam" id="PF00144">
    <property type="entry name" value="Beta-lactamase"/>
    <property type="match status" value="1"/>
</dbReference>
<organism evidence="2 3">
    <name type="scientific">Mucilaginibacter galii</name>
    <dbReference type="NCBI Taxonomy" id="2005073"/>
    <lineage>
        <taxon>Bacteria</taxon>
        <taxon>Pseudomonadati</taxon>
        <taxon>Bacteroidota</taxon>
        <taxon>Sphingobacteriia</taxon>
        <taxon>Sphingobacteriales</taxon>
        <taxon>Sphingobacteriaceae</taxon>
        <taxon>Mucilaginibacter</taxon>
    </lineage>
</organism>
<name>A0A917N1H0_9SPHI</name>
<sequence length="396" mass="45218">MKNLTCLGGLAMLCLLLNSCYTLRALKWWEPGLDDVHKFGSASIKASGNPFTFASDVDNPRHQKLKTYLDNFLNRTNTDAFVIIKHDSVIYENYGHGNAANLHPSFSVAKSFMGTLIGIAVDKRLISSTSKPITDYLPNLVKNDARMSRLTIQHVLDMRASLAFDEHKETAFGEITKLYYGRSLQRQINHLKLKAEPGGKFEYQSICTQILAIVLEKATHKKVDVLLKEWLWQPLGMQSDALWSVDDKQMVKAYCCLNATALDFAKLGRLYLNKGRWQDKQIISSAWVSTTTHPDTLFKRGYKNQWWAAADYRYFADSALAVKFQQQKGIQQPIYKNRNNRYYFHNPSPEFEAEGILQQIIYVNPANDVIIVRLGNYPYKSVNFPDNFIPGLGRQL</sequence>
<dbReference type="Gene3D" id="3.40.710.10">
    <property type="entry name" value="DD-peptidase/beta-lactamase superfamily"/>
    <property type="match status" value="1"/>
</dbReference>
<reference evidence="2" key="1">
    <citation type="journal article" date="2014" name="Int. J. Syst. Evol. Microbiol.">
        <title>Complete genome sequence of Corynebacterium casei LMG S-19264T (=DSM 44701T), isolated from a smear-ripened cheese.</title>
        <authorList>
            <consortium name="US DOE Joint Genome Institute (JGI-PGF)"/>
            <person name="Walter F."/>
            <person name="Albersmeier A."/>
            <person name="Kalinowski J."/>
            <person name="Ruckert C."/>
        </authorList>
    </citation>
    <scope>NUCLEOTIDE SEQUENCE</scope>
    <source>
        <strain evidence="2">CCM 8711</strain>
    </source>
</reference>
<comment type="caution">
    <text evidence="2">The sequence shown here is derived from an EMBL/GenBank/DDBJ whole genome shotgun (WGS) entry which is preliminary data.</text>
</comment>
<evidence type="ECO:0000313" key="3">
    <source>
        <dbReference type="Proteomes" id="UP000662074"/>
    </source>
</evidence>
<dbReference type="InterPro" id="IPR001466">
    <property type="entry name" value="Beta-lactam-related"/>
</dbReference>
<feature type="domain" description="Beta-lactamase-related" evidence="1">
    <location>
        <begin position="76"/>
        <end position="380"/>
    </location>
</feature>
<dbReference type="AlphaFoldDB" id="A0A917N1H0"/>
<evidence type="ECO:0000313" key="2">
    <source>
        <dbReference type="EMBL" id="GGI50853.1"/>
    </source>
</evidence>
<proteinExistence type="predicted"/>
<dbReference type="Proteomes" id="UP000662074">
    <property type="component" value="Unassembled WGS sequence"/>
</dbReference>
<evidence type="ECO:0000259" key="1">
    <source>
        <dbReference type="Pfam" id="PF00144"/>
    </source>
</evidence>
<dbReference type="PANTHER" id="PTHR43283">
    <property type="entry name" value="BETA-LACTAMASE-RELATED"/>
    <property type="match status" value="1"/>
</dbReference>
<dbReference type="InterPro" id="IPR050789">
    <property type="entry name" value="Diverse_Enzym_Activities"/>
</dbReference>
<dbReference type="InterPro" id="IPR012338">
    <property type="entry name" value="Beta-lactam/transpept-like"/>
</dbReference>
<reference evidence="2" key="2">
    <citation type="submission" date="2020-09" db="EMBL/GenBank/DDBJ databases">
        <authorList>
            <person name="Sun Q."/>
            <person name="Sedlacek I."/>
        </authorList>
    </citation>
    <scope>NUCLEOTIDE SEQUENCE</scope>
    <source>
        <strain evidence="2">CCM 8711</strain>
    </source>
</reference>
<dbReference type="SUPFAM" id="SSF56601">
    <property type="entry name" value="beta-lactamase/transpeptidase-like"/>
    <property type="match status" value="1"/>
</dbReference>
<dbReference type="RefSeq" id="WP_188416388.1">
    <property type="nucleotide sequence ID" value="NZ_BMDO01000005.1"/>
</dbReference>
<dbReference type="PANTHER" id="PTHR43283:SF7">
    <property type="entry name" value="BETA-LACTAMASE-RELATED DOMAIN-CONTAINING PROTEIN"/>
    <property type="match status" value="1"/>
</dbReference>
<keyword evidence="3" id="KW-1185">Reference proteome</keyword>
<gene>
    <name evidence="2" type="ORF">GCM10011425_20650</name>
</gene>
<protein>
    <recommendedName>
        <fullName evidence="1">Beta-lactamase-related domain-containing protein</fullName>
    </recommendedName>
</protein>
<dbReference type="EMBL" id="BMDO01000005">
    <property type="protein sequence ID" value="GGI50853.1"/>
    <property type="molecule type" value="Genomic_DNA"/>
</dbReference>
<accession>A0A917N1H0</accession>